<keyword evidence="10" id="KW-1185">Reference proteome</keyword>
<comment type="similarity">
    <text evidence="6">Belongs to the CIMIP2 family.</text>
</comment>
<dbReference type="STRING" id="56723.ENSLBEP00000030897"/>
<keyword evidence="4" id="KW-0966">Cell projection</keyword>
<proteinExistence type="inferred from homology"/>
<dbReference type="OrthoDB" id="2019884at2759"/>
<evidence type="ECO:0000256" key="2">
    <source>
        <dbReference type="ARBA" id="ARBA00022490"/>
    </source>
</evidence>
<reference evidence="9" key="2">
    <citation type="submission" date="2025-09" db="UniProtKB">
        <authorList>
            <consortium name="Ensembl"/>
        </authorList>
    </citation>
    <scope>IDENTIFICATION</scope>
</reference>
<evidence type="ECO:0000313" key="10">
    <source>
        <dbReference type="Proteomes" id="UP000261660"/>
    </source>
</evidence>
<feature type="domain" description="Ciliary microtubule inner protein 2A-C-like" evidence="8">
    <location>
        <begin position="16"/>
        <end position="48"/>
    </location>
</feature>
<dbReference type="Pfam" id="PF10629">
    <property type="entry name" value="CMI2B-like"/>
    <property type="match status" value="1"/>
</dbReference>
<dbReference type="InterPro" id="IPR018902">
    <property type="entry name" value="CMI2A-C-like_dom"/>
</dbReference>
<keyword evidence="2" id="KW-0963">Cytoplasm</keyword>
<evidence type="ECO:0000256" key="1">
    <source>
        <dbReference type="ARBA" id="ARBA00004430"/>
    </source>
</evidence>
<evidence type="ECO:0000256" key="7">
    <source>
        <dbReference type="ARBA" id="ARBA00041163"/>
    </source>
</evidence>
<dbReference type="PANTHER" id="PTHR22146:SF8">
    <property type="entry name" value="PROTEIN FAM166B"/>
    <property type="match status" value="1"/>
</dbReference>
<protein>
    <recommendedName>
        <fullName evidence="7">Ciliary microtubule inner protein 2B</fullName>
    </recommendedName>
</protein>
<evidence type="ECO:0000259" key="8">
    <source>
        <dbReference type="Pfam" id="PF10629"/>
    </source>
</evidence>
<dbReference type="CTD" id="730112"/>
<dbReference type="FunCoup" id="A0A3Q3GCX4">
    <property type="interactions" value="753"/>
</dbReference>
<evidence type="ECO:0000256" key="5">
    <source>
        <dbReference type="ARBA" id="ARBA00035003"/>
    </source>
</evidence>
<evidence type="ECO:0000256" key="6">
    <source>
        <dbReference type="ARBA" id="ARBA00035661"/>
    </source>
</evidence>
<reference evidence="9" key="1">
    <citation type="submission" date="2025-08" db="UniProtKB">
        <authorList>
            <consortium name="Ensembl"/>
        </authorList>
    </citation>
    <scope>IDENTIFICATION</scope>
</reference>
<dbReference type="RefSeq" id="XP_020485529.1">
    <property type="nucleotide sequence ID" value="XM_020629873.3"/>
</dbReference>
<comment type="function">
    <text evidence="5">Microtubule inner protein (MIP) part of the dynein-decorated doublet microtubules (DMTs) in cilia axoneme, which is required for motile cilia beating.</text>
</comment>
<accession>A0A3Q3GCX4</accession>
<evidence type="ECO:0000256" key="4">
    <source>
        <dbReference type="ARBA" id="ARBA00023273"/>
    </source>
</evidence>
<name>A0A3Q3GCX4_9LABR</name>
<dbReference type="RefSeq" id="XP_065821355.1">
    <property type="nucleotide sequence ID" value="XM_065965283.1"/>
</dbReference>
<organism evidence="9 10">
    <name type="scientific">Labrus bergylta</name>
    <name type="common">ballan wrasse</name>
    <dbReference type="NCBI Taxonomy" id="56723"/>
    <lineage>
        <taxon>Eukaryota</taxon>
        <taxon>Metazoa</taxon>
        <taxon>Chordata</taxon>
        <taxon>Craniata</taxon>
        <taxon>Vertebrata</taxon>
        <taxon>Euteleostomi</taxon>
        <taxon>Actinopterygii</taxon>
        <taxon>Neopterygii</taxon>
        <taxon>Teleostei</taxon>
        <taxon>Neoteleostei</taxon>
        <taxon>Acanthomorphata</taxon>
        <taxon>Eupercaria</taxon>
        <taxon>Labriformes</taxon>
        <taxon>Labridae</taxon>
        <taxon>Labrus</taxon>
    </lineage>
</organism>
<dbReference type="GeneTree" id="ENSGT00940000166013"/>
<evidence type="ECO:0000256" key="3">
    <source>
        <dbReference type="ARBA" id="ARBA00023212"/>
    </source>
</evidence>
<evidence type="ECO:0000313" key="9">
    <source>
        <dbReference type="Ensembl" id="ENSLBEP00000030897.1"/>
    </source>
</evidence>
<comment type="subcellular location">
    <subcellularLocation>
        <location evidence="1">Cytoplasm</location>
        <location evidence="1">Cytoskeleton</location>
        <location evidence="1">Cilium axoneme</location>
    </subcellularLocation>
</comment>
<keyword evidence="3" id="KW-0206">Cytoskeleton</keyword>
<sequence length="278" mass="31226">MEKYASRFKEVLLTPEPYYIPGFAGYCPQLKYTVGKSYGKLTSQLLSSPEVKHSTRLDLHQELVPSAETDSDGTMKMLPGYTGFIPNRQNYFACRYSETCRRALTEFDQERRARIQRQSSDLPAVANCSNCQFKRPSPPFTAISDKVFSYKPLKPVIPLGRPYAMGDDDPNKYFISGFTGHVPKSRFLVGKGYPVTTNQALIQFGAQRRSDATSQNFTERKETSVAAKSTIYPSNSGVVPAFTGHIPGYKFMYGQTFGQLSQNAMEKSGIKRIPRDKL</sequence>
<dbReference type="AlphaFoldDB" id="A0A3Q3GCX4"/>
<dbReference type="PANTHER" id="PTHR22146">
    <property type="entry name" value="CAT EYE SYNDROME CRITICAL REGION PROTEIN 6"/>
    <property type="match status" value="1"/>
</dbReference>
<dbReference type="GO" id="GO:0015630">
    <property type="term" value="C:microtubule cytoskeleton"/>
    <property type="evidence" value="ECO:0007669"/>
    <property type="project" value="UniProtKB-ARBA"/>
</dbReference>
<dbReference type="Proteomes" id="UP000261660">
    <property type="component" value="Unplaced"/>
</dbReference>
<dbReference type="InParanoid" id="A0A3Q3GCX4"/>
<dbReference type="GO" id="GO:0005930">
    <property type="term" value="C:axoneme"/>
    <property type="evidence" value="ECO:0007669"/>
    <property type="project" value="UniProtKB-SubCell"/>
</dbReference>
<dbReference type="Ensembl" id="ENSLBET00000032314.1">
    <property type="protein sequence ID" value="ENSLBEP00000030897.1"/>
    <property type="gene ID" value="ENSLBEG00000023341.1"/>
</dbReference>
<dbReference type="GeneID" id="109981192"/>